<evidence type="ECO:0000313" key="1">
    <source>
        <dbReference type="EMBL" id="KAL2809937.1"/>
    </source>
</evidence>
<comment type="caution">
    <text evidence="1">The sequence shown here is derived from an EMBL/GenBank/DDBJ whole genome shotgun (WGS) entry which is preliminary data.</text>
</comment>
<protein>
    <submittedName>
        <fullName evidence="1">Uncharacterized protein</fullName>
    </submittedName>
</protein>
<evidence type="ECO:0000313" key="2">
    <source>
        <dbReference type="Proteomes" id="UP001610334"/>
    </source>
</evidence>
<name>A0ABR4H519_9EURO</name>
<dbReference type="PANTHER" id="PTHR41677:SF1">
    <property type="entry name" value="FE2OG DIOXYGENASE DOMAIN-CONTAINING PROTEIN"/>
    <property type="match status" value="1"/>
</dbReference>
<organism evidence="1 2">
    <name type="scientific">Aspergillus granulosus</name>
    <dbReference type="NCBI Taxonomy" id="176169"/>
    <lineage>
        <taxon>Eukaryota</taxon>
        <taxon>Fungi</taxon>
        <taxon>Dikarya</taxon>
        <taxon>Ascomycota</taxon>
        <taxon>Pezizomycotina</taxon>
        <taxon>Eurotiomycetes</taxon>
        <taxon>Eurotiomycetidae</taxon>
        <taxon>Eurotiales</taxon>
        <taxon>Aspergillaceae</taxon>
        <taxon>Aspergillus</taxon>
        <taxon>Aspergillus subgen. Nidulantes</taxon>
    </lineage>
</organism>
<sequence>MATVGTLTSTPLPDPMAKPDFERVSAIGPLSTPEKVFFDPSKHLNFTPPSKVYSMEELGYPKSRGVSPVGVSEPFPLFSAEAIQQMRKEVLSDEVFSKWKYSSELAQCQLRGYAADCAPFVYDAWKSPETLGIISKIAGVDLVPAMDFEIGHVNLAVYSEEEKNKALNEMIEKANRAADEGLIWEEDDPIVDWHTDSYPFVCVTMLSDCTGMVGGETALRRGDGEVVKVRGPQMGYAVVLQGRYIEHQALRALGGTERISMVTSFRPRASLIKDDTVLTTVRPISDLGELYLQFAEYRFDMLQDRFRHVNKLMRDQQRARRPFDTARLKQFIRDQVEFLEHMDKEIVEDDKVVRGKVDDSYLISEDLKLERSKKRRVAVA</sequence>
<reference evidence="1 2" key="1">
    <citation type="submission" date="2024-07" db="EMBL/GenBank/DDBJ databases">
        <title>Section-level genome sequencing and comparative genomics of Aspergillus sections Usti and Cavernicolus.</title>
        <authorList>
            <consortium name="Lawrence Berkeley National Laboratory"/>
            <person name="Nybo J.L."/>
            <person name="Vesth T.C."/>
            <person name="Theobald S."/>
            <person name="Frisvad J.C."/>
            <person name="Larsen T.O."/>
            <person name="Kjaerboelling I."/>
            <person name="Rothschild-Mancinelli K."/>
            <person name="Lyhne E.K."/>
            <person name="Kogle M.E."/>
            <person name="Barry K."/>
            <person name="Clum A."/>
            <person name="Na H."/>
            <person name="Ledsgaard L."/>
            <person name="Lin J."/>
            <person name="Lipzen A."/>
            <person name="Kuo A."/>
            <person name="Riley R."/>
            <person name="Mondo S."/>
            <person name="Labutti K."/>
            <person name="Haridas S."/>
            <person name="Pangalinan J."/>
            <person name="Salamov A.A."/>
            <person name="Simmons B.A."/>
            <person name="Magnuson J.K."/>
            <person name="Chen J."/>
            <person name="Drula E."/>
            <person name="Henrissat B."/>
            <person name="Wiebenga A."/>
            <person name="Lubbers R.J."/>
            <person name="Gomes A.C."/>
            <person name="Makela M.R."/>
            <person name="Stajich J."/>
            <person name="Grigoriev I.V."/>
            <person name="Mortensen U.H."/>
            <person name="De Vries R.P."/>
            <person name="Baker S.E."/>
            <person name="Andersen M.R."/>
        </authorList>
    </citation>
    <scope>NUCLEOTIDE SEQUENCE [LARGE SCALE GENOMIC DNA]</scope>
    <source>
        <strain evidence="1 2">CBS 588.65</strain>
    </source>
</reference>
<accession>A0ABR4H519</accession>
<keyword evidence="2" id="KW-1185">Reference proteome</keyword>
<dbReference type="EMBL" id="JBFXLT010000079">
    <property type="protein sequence ID" value="KAL2809937.1"/>
    <property type="molecule type" value="Genomic_DNA"/>
</dbReference>
<dbReference type="Proteomes" id="UP001610334">
    <property type="component" value="Unassembled WGS sequence"/>
</dbReference>
<gene>
    <name evidence="1" type="ORF">BJX63DRAFT_423418</name>
</gene>
<dbReference type="PANTHER" id="PTHR41677">
    <property type="entry name" value="YALI0B19030P"/>
    <property type="match status" value="1"/>
</dbReference>
<proteinExistence type="predicted"/>